<dbReference type="PRINTS" id="PR00032">
    <property type="entry name" value="HTHARAC"/>
</dbReference>
<dbReference type="OrthoDB" id="6146868at2"/>
<dbReference type="GO" id="GO:0043565">
    <property type="term" value="F:sequence-specific DNA binding"/>
    <property type="evidence" value="ECO:0007669"/>
    <property type="project" value="InterPro"/>
</dbReference>
<feature type="domain" description="HTH araC/xylS-type" evidence="4">
    <location>
        <begin position="153"/>
        <end position="250"/>
    </location>
</feature>
<gene>
    <name evidence="5" type="ORF">CPter91_0673</name>
</gene>
<accession>A0A127PZ46</accession>
<dbReference type="SMART" id="SM00342">
    <property type="entry name" value="HTH_ARAC"/>
    <property type="match status" value="1"/>
</dbReference>
<dbReference type="PANTHER" id="PTHR46796">
    <property type="entry name" value="HTH-TYPE TRANSCRIPTIONAL ACTIVATOR RHAS-RELATED"/>
    <property type="match status" value="1"/>
</dbReference>
<dbReference type="Gene3D" id="1.10.10.60">
    <property type="entry name" value="Homeodomain-like"/>
    <property type="match status" value="1"/>
</dbReference>
<dbReference type="InterPro" id="IPR018062">
    <property type="entry name" value="HTH_AraC-typ_CS"/>
</dbReference>
<dbReference type="STRING" id="279113.CPter91_0673"/>
<dbReference type="KEGG" id="cpra:CPter91_0673"/>
<proteinExistence type="predicted"/>
<name>A0A127PZ46_9BURK</name>
<dbReference type="Pfam" id="PF08448">
    <property type="entry name" value="PAS_4"/>
    <property type="match status" value="1"/>
</dbReference>
<reference evidence="5 6" key="1">
    <citation type="submission" date="2015-11" db="EMBL/GenBank/DDBJ databases">
        <title>Exploring the genomic traits of fungus-feeding bacterial genus Collimonas.</title>
        <authorList>
            <person name="Song C."/>
            <person name="Schmidt R."/>
            <person name="de Jager V."/>
            <person name="Krzyzanowska D."/>
            <person name="Jongedijk E."/>
            <person name="Cankar K."/>
            <person name="Beekwilder J."/>
            <person name="van Veen A."/>
            <person name="de Boer W."/>
            <person name="van Veen J.A."/>
            <person name="Garbeva P."/>
        </authorList>
    </citation>
    <scope>NUCLEOTIDE SEQUENCE [LARGE SCALE GENOMIC DNA]</scope>
    <source>
        <strain evidence="5 6">Ter91</strain>
    </source>
</reference>
<evidence type="ECO:0000259" key="4">
    <source>
        <dbReference type="PROSITE" id="PS01124"/>
    </source>
</evidence>
<dbReference type="InterPro" id="IPR035965">
    <property type="entry name" value="PAS-like_dom_sf"/>
</dbReference>
<keyword evidence="2" id="KW-0238">DNA-binding</keyword>
<dbReference type="SUPFAM" id="SSF55785">
    <property type="entry name" value="PYP-like sensor domain (PAS domain)"/>
    <property type="match status" value="1"/>
</dbReference>
<evidence type="ECO:0000313" key="5">
    <source>
        <dbReference type="EMBL" id="AMP03068.1"/>
    </source>
</evidence>
<keyword evidence="1" id="KW-0805">Transcription regulation</keyword>
<dbReference type="Gene3D" id="3.30.450.20">
    <property type="entry name" value="PAS domain"/>
    <property type="match status" value="1"/>
</dbReference>
<sequence length="254" mass="27944">MNHSTTPIATTSQRKLLAAALGNVFFAEALFDALPDVVFFVKGMRAEYLVVNHTLVARCGLADKAALLGRTASDIFSPEFAASYRQQDQRVLSTGVDIHDQLELHLYPNRAPGWCVTHKIVLRDHAGGVVGMAGISRDLAMPDKNHPVYKRVAAAAHFIHDHYDQPLQIGELAKLALLSVAQLERYFQRIFSLNPRQMIIKTRLDAASALLAGQQSITEIAAACGYHDHSAFTRQFKATVGVTPRAYRQLLQAG</sequence>
<dbReference type="Pfam" id="PF12833">
    <property type="entry name" value="HTH_18"/>
    <property type="match status" value="1"/>
</dbReference>
<dbReference type="InterPro" id="IPR020449">
    <property type="entry name" value="Tscrpt_reg_AraC-type_HTH"/>
</dbReference>
<evidence type="ECO:0000313" key="6">
    <source>
        <dbReference type="Proteomes" id="UP000074561"/>
    </source>
</evidence>
<dbReference type="InterPro" id="IPR018060">
    <property type="entry name" value="HTH_AraC"/>
</dbReference>
<dbReference type="InterPro" id="IPR050204">
    <property type="entry name" value="AraC_XylS_family_regulators"/>
</dbReference>
<dbReference type="PANTHER" id="PTHR46796:SF13">
    <property type="entry name" value="HTH-TYPE TRANSCRIPTIONAL ACTIVATOR RHAS"/>
    <property type="match status" value="1"/>
</dbReference>
<dbReference type="PROSITE" id="PS00041">
    <property type="entry name" value="HTH_ARAC_FAMILY_1"/>
    <property type="match status" value="1"/>
</dbReference>
<dbReference type="RefSeq" id="WP_061936820.1">
    <property type="nucleotide sequence ID" value="NZ_CP013234.1"/>
</dbReference>
<protein>
    <submittedName>
        <fullName evidence="5">Bacterial regulatory helix-turn-helix s, AraC family protein</fullName>
    </submittedName>
</protein>
<organism evidence="5 6">
    <name type="scientific">Collimonas pratensis</name>
    <dbReference type="NCBI Taxonomy" id="279113"/>
    <lineage>
        <taxon>Bacteria</taxon>
        <taxon>Pseudomonadati</taxon>
        <taxon>Pseudomonadota</taxon>
        <taxon>Betaproteobacteria</taxon>
        <taxon>Burkholderiales</taxon>
        <taxon>Oxalobacteraceae</taxon>
        <taxon>Collimonas</taxon>
    </lineage>
</organism>
<evidence type="ECO:0000256" key="2">
    <source>
        <dbReference type="ARBA" id="ARBA00023125"/>
    </source>
</evidence>
<keyword evidence="3" id="KW-0804">Transcription</keyword>
<dbReference type="InterPro" id="IPR013656">
    <property type="entry name" value="PAS_4"/>
</dbReference>
<dbReference type="InterPro" id="IPR009057">
    <property type="entry name" value="Homeodomain-like_sf"/>
</dbReference>
<dbReference type="PATRIC" id="fig|279113.9.peg.681"/>
<evidence type="ECO:0000256" key="1">
    <source>
        <dbReference type="ARBA" id="ARBA00023015"/>
    </source>
</evidence>
<evidence type="ECO:0000256" key="3">
    <source>
        <dbReference type="ARBA" id="ARBA00023163"/>
    </source>
</evidence>
<dbReference type="AlphaFoldDB" id="A0A127PZ46"/>
<dbReference type="GO" id="GO:0003700">
    <property type="term" value="F:DNA-binding transcription factor activity"/>
    <property type="evidence" value="ECO:0007669"/>
    <property type="project" value="InterPro"/>
</dbReference>
<dbReference type="EMBL" id="CP013234">
    <property type="protein sequence ID" value="AMP03068.1"/>
    <property type="molecule type" value="Genomic_DNA"/>
</dbReference>
<dbReference type="Proteomes" id="UP000074561">
    <property type="component" value="Chromosome"/>
</dbReference>
<dbReference type="PROSITE" id="PS01124">
    <property type="entry name" value="HTH_ARAC_FAMILY_2"/>
    <property type="match status" value="1"/>
</dbReference>
<dbReference type="SUPFAM" id="SSF46689">
    <property type="entry name" value="Homeodomain-like"/>
    <property type="match status" value="2"/>
</dbReference>